<dbReference type="InParanoid" id="A0A7J7DJF8"/>
<keyword evidence="1" id="KW-0436">Ligase</keyword>
<comment type="caution">
    <text evidence="1">The sequence shown here is derived from an EMBL/GenBank/DDBJ whole genome shotgun (WGS) entry which is preliminary data.</text>
</comment>
<gene>
    <name evidence="1" type="ORF">HS088_TW06G00652</name>
</gene>
<accession>A0A7J7DJF8</accession>
<reference evidence="1 2" key="1">
    <citation type="journal article" date="2020" name="Nat. Commun.">
        <title>Genome of Tripterygium wilfordii and identification of cytochrome P450 involved in triptolide biosynthesis.</title>
        <authorList>
            <person name="Tu L."/>
            <person name="Su P."/>
            <person name="Zhang Z."/>
            <person name="Gao L."/>
            <person name="Wang J."/>
            <person name="Hu T."/>
            <person name="Zhou J."/>
            <person name="Zhang Y."/>
            <person name="Zhao Y."/>
            <person name="Liu Y."/>
            <person name="Song Y."/>
            <person name="Tong Y."/>
            <person name="Lu Y."/>
            <person name="Yang J."/>
            <person name="Xu C."/>
            <person name="Jia M."/>
            <person name="Peters R.J."/>
            <person name="Huang L."/>
            <person name="Gao W."/>
        </authorList>
    </citation>
    <scope>NUCLEOTIDE SEQUENCE [LARGE SCALE GENOMIC DNA]</scope>
    <source>
        <strain evidence="2">cv. XIE 37</strain>
        <tissue evidence="1">Leaf</tissue>
    </source>
</reference>
<keyword evidence="2" id="KW-1185">Reference proteome</keyword>
<dbReference type="AlphaFoldDB" id="A0A7J7DJF8"/>
<evidence type="ECO:0000313" key="2">
    <source>
        <dbReference type="Proteomes" id="UP000593562"/>
    </source>
</evidence>
<protein>
    <submittedName>
        <fullName evidence="1">Putative ubiquitin-protein ligase</fullName>
    </submittedName>
</protein>
<name>A0A7J7DJF8_TRIWF</name>
<dbReference type="GO" id="GO:0016874">
    <property type="term" value="F:ligase activity"/>
    <property type="evidence" value="ECO:0007669"/>
    <property type="project" value="UniProtKB-KW"/>
</dbReference>
<sequence length="120" mass="13464">MDIADVEENFFAASDAKLHGEMCKSLSATYCKILSIFPSLEAARPRSRSGIQALCSLHIALEKTKNVLQHCSDCSKLYLAITGDSVLLKFEKAKGALIDSLRRVEDICYHRPSEARFWRL</sequence>
<proteinExistence type="predicted"/>
<dbReference type="Proteomes" id="UP000593562">
    <property type="component" value="Unassembled WGS sequence"/>
</dbReference>
<evidence type="ECO:0000313" key="1">
    <source>
        <dbReference type="EMBL" id="KAF5746481.1"/>
    </source>
</evidence>
<organism evidence="1 2">
    <name type="scientific">Tripterygium wilfordii</name>
    <name type="common">Thunder God vine</name>
    <dbReference type="NCBI Taxonomy" id="458696"/>
    <lineage>
        <taxon>Eukaryota</taxon>
        <taxon>Viridiplantae</taxon>
        <taxon>Streptophyta</taxon>
        <taxon>Embryophyta</taxon>
        <taxon>Tracheophyta</taxon>
        <taxon>Spermatophyta</taxon>
        <taxon>Magnoliopsida</taxon>
        <taxon>eudicotyledons</taxon>
        <taxon>Gunneridae</taxon>
        <taxon>Pentapetalae</taxon>
        <taxon>rosids</taxon>
        <taxon>fabids</taxon>
        <taxon>Celastrales</taxon>
        <taxon>Celastraceae</taxon>
        <taxon>Tripterygium</taxon>
    </lineage>
</organism>
<dbReference type="EMBL" id="JAAARO010000006">
    <property type="protein sequence ID" value="KAF5746481.1"/>
    <property type="molecule type" value="Genomic_DNA"/>
</dbReference>